<evidence type="ECO:0000256" key="1">
    <source>
        <dbReference type="ARBA" id="ARBA00007847"/>
    </source>
</evidence>
<dbReference type="InterPro" id="IPR001920">
    <property type="entry name" value="Asp/Glu_race"/>
</dbReference>
<dbReference type="PANTHER" id="PTHR21198:SF7">
    <property type="entry name" value="ASPARTATE-GLUTAMATE RACEMASE FAMILY"/>
    <property type="match status" value="1"/>
</dbReference>
<proteinExistence type="inferred from homology"/>
<sequence length="228" mass="25435">MKTIGIIGGMTWESTVAYYQRINQLVNQKLGGNHSARCLINSLDYEDIDHYLEAGKWDQVERVTSQAAQILEQGGADLIIIASNTMHKVADLVQHHISIPVLHIIDPLVEACRNKGAGTIGLVGTIYTMEDTFYIEKLNELGLQVIIPDEEDRDLIHDIILSERSKGKVSEKEKQDTLQVIQKLVDKGADGIVIGYTEGDFISQDDVKVPIYNTTNLHVKKVVEDALR</sequence>
<keyword evidence="2" id="KW-0413">Isomerase</keyword>
<keyword evidence="4" id="KW-1185">Reference proteome</keyword>
<dbReference type="InterPro" id="IPR004380">
    <property type="entry name" value="Asp_race"/>
</dbReference>
<dbReference type="SUPFAM" id="SSF53681">
    <property type="entry name" value="Aspartate/glutamate racemase"/>
    <property type="match status" value="2"/>
</dbReference>
<accession>A0ABW2PUP2</accession>
<dbReference type="NCBIfam" id="TIGR00035">
    <property type="entry name" value="asp_race"/>
    <property type="match status" value="1"/>
</dbReference>
<evidence type="ECO:0000313" key="4">
    <source>
        <dbReference type="Proteomes" id="UP001596505"/>
    </source>
</evidence>
<protein>
    <submittedName>
        <fullName evidence="3">Aspartate/glutamate racemase family protein</fullName>
    </submittedName>
</protein>
<dbReference type="EMBL" id="JBHTCO010000004">
    <property type="protein sequence ID" value="MFC7392031.1"/>
    <property type="molecule type" value="Genomic_DNA"/>
</dbReference>
<evidence type="ECO:0000256" key="2">
    <source>
        <dbReference type="ARBA" id="ARBA00023235"/>
    </source>
</evidence>
<comment type="caution">
    <text evidence="3">The sequence shown here is derived from an EMBL/GenBank/DDBJ whole genome shotgun (WGS) entry which is preliminary data.</text>
</comment>
<dbReference type="RefSeq" id="WP_380963638.1">
    <property type="nucleotide sequence ID" value="NZ_JBHTCO010000004.1"/>
</dbReference>
<comment type="similarity">
    <text evidence="1">Belongs to the aspartate/glutamate racemases family.</text>
</comment>
<evidence type="ECO:0000313" key="3">
    <source>
        <dbReference type="EMBL" id="MFC7392031.1"/>
    </source>
</evidence>
<reference evidence="4" key="1">
    <citation type="journal article" date="2019" name="Int. J. Syst. Evol. Microbiol.">
        <title>The Global Catalogue of Microorganisms (GCM) 10K type strain sequencing project: providing services to taxonomists for standard genome sequencing and annotation.</title>
        <authorList>
            <consortium name="The Broad Institute Genomics Platform"/>
            <consortium name="The Broad Institute Genome Sequencing Center for Infectious Disease"/>
            <person name="Wu L."/>
            <person name="Ma J."/>
        </authorList>
    </citation>
    <scope>NUCLEOTIDE SEQUENCE [LARGE SCALE GENOMIC DNA]</scope>
    <source>
        <strain evidence="4">CGMCC 1.16305</strain>
    </source>
</reference>
<name>A0ABW2PUP2_9BACL</name>
<dbReference type="Proteomes" id="UP001596505">
    <property type="component" value="Unassembled WGS sequence"/>
</dbReference>
<gene>
    <name evidence="3" type="ORF">ACFQRG_03475</name>
</gene>
<dbReference type="InterPro" id="IPR015942">
    <property type="entry name" value="Asp/Glu/hydantoin_racemase"/>
</dbReference>
<dbReference type="Pfam" id="PF01177">
    <property type="entry name" value="Asp_Glu_race"/>
    <property type="match status" value="1"/>
</dbReference>
<dbReference type="Gene3D" id="3.40.50.1860">
    <property type="match status" value="2"/>
</dbReference>
<organism evidence="3 4">
    <name type="scientific">Scopulibacillus cellulosilyticus</name>
    <dbReference type="NCBI Taxonomy" id="2665665"/>
    <lineage>
        <taxon>Bacteria</taxon>
        <taxon>Bacillati</taxon>
        <taxon>Bacillota</taxon>
        <taxon>Bacilli</taxon>
        <taxon>Bacillales</taxon>
        <taxon>Sporolactobacillaceae</taxon>
        <taxon>Scopulibacillus</taxon>
    </lineage>
</organism>
<dbReference type="PANTHER" id="PTHR21198">
    <property type="entry name" value="GLUTAMATE RACEMASE"/>
    <property type="match status" value="1"/>
</dbReference>